<keyword evidence="3" id="KW-1185">Reference proteome</keyword>
<feature type="compositionally biased region" description="Basic and acidic residues" evidence="1">
    <location>
        <begin position="123"/>
        <end position="134"/>
    </location>
</feature>
<dbReference type="Proteomes" id="UP000256964">
    <property type="component" value="Unassembled WGS sequence"/>
</dbReference>
<dbReference type="EMBL" id="KZ857598">
    <property type="protein sequence ID" value="RDX40023.1"/>
    <property type="molecule type" value="Genomic_DNA"/>
</dbReference>
<feature type="compositionally biased region" description="Basic and acidic residues" evidence="1">
    <location>
        <begin position="143"/>
        <end position="152"/>
    </location>
</feature>
<name>A0A371CIB7_9APHY</name>
<reference evidence="2 3" key="1">
    <citation type="journal article" date="2018" name="Biotechnol. Biofuels">
        <title>Integrative visual omics of the white-rot fungus Polyporus brumalis exposes the biotechnological potential of its oxidative enzymes for delignifying raw plant biomass.</title>
        <authorList>
            <person name="Miyauchi S."/>
            <person name="Rancon A."/>
            <person name="Drula E."/>
            <person name="Hage H."/>
            <person name="Chaduli D."/>
            <person name="Favel A."/>
            <person name="Grisel S."/>
            <person name="Henrissat B."/>
            <person name="Herpoel-Gimbert I."/>
            <person name="Ruiz-Duenas F.J."/>
            <person name="Chevret D."/>
            <person name="Hainaut M."/>
            <person name="Lin J."/>
            <person name="Wang M."/>
            <person name="Pangilinan J."/>
            <person name="Lipzen A."/>
            <person name="Lesage-Meessen L."/>
            <person name="Navarro D."/>
            <person name="Riley R."/>
            <person name="Grigoriev I.V."/>
            <person name="Zhou S."/>
            <person name="Raouche S."/>
            <person name="Rosso M.N."/>
        </authorList>
    </citation>
    <scope>NUCLEOTIDE SEQUENCE [LARGE SCALE GENOMIC DNA]</scope>
    <source>
        <strain evidence="2 3">BRFM 1820</strain>
    </source>
</reference>
<feature type="region of interest" description="Disordered" evidence="1">
    <location>
        <begin position="122"/>
        <end position="158"/>
    </location>
</feature>
<accession>A0A371CIB7</accession>
<evidence type="ECO:0000313" key="3">
    <source>
        <dbReference type="Proteomes" id="UP000256964"/>
    </source>
</evidence>
<dbReference type="AlphaFoldDB" id="A0A371CIB7"/>
<sequence length="158" mass="17192">MTGASGRRDACPGVCKIAVMHAQYKETVAEYLPASTVEASSLNHEAWPGRAPCRECKRRRLLEAHGWDEARRTQTGQRGVDGARLGRPGVCKSGQARIENETAAYLAQDRPAWQRCGAGRAHTSGEERCLRESGTRPPGGEWGIREMSEKTSDGVPCA</sequence>
<organism evidence="2 3">
    <name type="scientific">Lentinus brumalis</name>
    <dbReference type="NCBI Taxonomy" id="2498619"/>
    <lineage>
        <taxon>Eukaryota</taxon>
        <taxon>Fungi</taxon>
        <taxon>Dikarya</taxon>
        <taxon>Basidiomycota</taxon>
        <taxon>Agaricomycotina</taxon>
        <taxon>Agaricomycetes</taxon>
        <taxon>Polyporales</taxon>
        <taxon>Polyporaceae</taxon>
        <taxon>Lentinus</taxon>
    </lineage>
</organism>
<protein>
    <submittedName>
        <fullName evidence="2">Uncharacterized protein</fullName>
    </submittedName>
</protein>
<gene>
    <name evidence="2" type="ORF">OH76DRAFT_475586</name>
</gene>
<evidence type="ECO:0000256" key="1">
    <source>
        <dbReference type="SAM" id="MobiDB-lite"/>
    </source>
</evidence>
<proteinExistence type="predicted"/>
<evidence type="ECO:0000313" key="2">
    <source>
        <dbReference type="EMBL" id="RDX40023.1"/>
    </source>
</evidence>